<dbReference type="EMBL" id="JBGFUD010001888">
    <property type="protein sequence ID" value="MFH4976882.1"/>
    <property type="molecule type" value="Genomic_DNA"/>
</dbReference>
<sequence length="140" mass="16144">MNWRIYHLFYGCFFRVFFAISIAWIIYACHAGIGGIVNTFLSCRVFIPISNMGYSIYLLHMLCVVAIFEMYPLPITYHGVLWNFGNITAQFAFSIFLGSLVYLIIEAPCNNLFNILFEQIGPRRKSVVKSDFPQLPKQPI</sequence>
<comment type="caution">
    <text evidence="2">The sequence shown here is derived from an EMBL/GenBank/DDBJ whole genome shotgun (WGS) entry which is preliminary data.</text>
</comment>
<protein>
    <recommendedName>
        <fullName evidence="4">Acyltransferase 3 domain-containing protein</fullName>
    </recommendedName>
</protein>
<feature type="transmembrane region" description="Helical" evidence="1">
    <location>
        <begin position="12"/>
        <end position="33"/>
    </location>
</feature>
<keyword evidence="3" id="KW-1185">Reference proteome</keyword>
<proteinExistence type="predicted"/>
<dbReference type="InterPro" id="IPR052728">
    <property type="entry name" value="O2_lipid_transport_reg"/>
</dbReference>
<accession>A0ABD6EJY8</accession>
<dbReference type="AlphaFoldDB" id="A0ABD6EJY8"/>
<feature type="transmembrane region" description="Helical" evidence="1">
    <location>
        <begin position="80"/>
        <end position="105"/>
    </location>
</feature>
<gene>
    <name evidence="2" type="ORF">AB6A40_003591</name>
</gene>
<dbReference type="PANTHER" id="PTHR11161:SF70">
    <property type="entry name" value="ACYLTRANSFERASE 3 DOMAIN-CONTAINING PROTEIN"/>
    <property type="match status" value="1"/>
</dbReference>
<evidence type="ECO:0000313" key="2">
    <source>
        <dbReference type="EMBL" id="MFH4976882.1"/>
    </source>
</evidence>
<keyword evidence="1" id="KW-0812">Transmembrane</keyword>
<evidence type="ECO:0008006" key="4">
    <source>
        <dbReference type="Google" id="ProtNLM"/>
    </source>
</evidence>
<dbReference type="Proteomes" id="UP001608902">
    <property type="component" value="Unassembled WGS sequence"/>
</dbReference>
<reference evidence="2 3" key="1">
    <citation type="submission" date="2024-08" db="EMBL/GenBank/DDBJ databases">
        <title>Gnathostoma spinigerum genome.</title>
        <authorList>
            <person name="Gonzalez-Bertolin B."/>
            <person name="Monzon S."/>
            <person name="Zaballos A."/>
            <person name="Jimenez P."/>
            <person name="Dekumyoy P."/>
            <person name="Varona S."/>
            <person name="Cuesta I."/>
            <person name="Sumanam S."/>
            <person name="Adisakwattana P."/>
            <person name="Gasser R.B."/>
            <person name="Hernandez-Gonzalez A."/>
            <person name="Young N.D."/>
            <person name="Perteguer M.J."/>
        </authorList>
    </citation>
    <scope>NUCLEOTIDE SEQUENCE [LARGE SCALE GENOMIC DNA]</scope>
    <source>
        <strain evidence="2">AL3</strain>
        <tissue evidence="2">Liver</tissue>
    </source>
</reference>
<evidence type="ECO:0000256" key="1">
    <source>
        <dbReference type="SAM" id="Phobius"/>
    </source>
</evidence>
<keyword evidence="1" id="KW-1133">Transmembrane helix</keyword>
<dbReference type="PROSITE" id="PS51257">
    <property type="entry name" value="PROKAR_LIPOPROTEIN"/>
    <property type="match status" value="1"/>
</dbReference>
<keyword evidence="1" id="KW-0472">Membrane</keyword>
<dbReference type="PANTHER" id="PTHR11161">
    <property type="entry name" value="O-ACYLTRANSFERASE"/>
    <property type="match status" value="1"/>
</dbReference>
<feature type="transmembrane region" description="Helical" evidence="1">
    <location>
        <begin position="45"/>
        <end position="68"/>
    </location>
</feature>
<name>A0ABD6EJY8_9BILA</name>
<evidence type="ECO:0000313" key="3">
    <source>
        <dbReference type="Proteomes" id="UP001608902"/>
    </source>
</evidence>
<organism evidence="2 3">
    <name type="scientific">Gnathostoma spinigerum</name>
    <dbReference type="NCBI Taxonomy" id="75299"/>
    <lineage>
        <taxon>Eukaryota</taxon>
        <taxon>Metazoa</taxon>
        <taxon>Ecdysozoa</taxon>
        <taxon>Nematoda</taxon>
        <taxon>Chromadorea</taxon>
        <taxon>Rhabditida</taxon>
        <taxon>Spirurina</taxon>
        <taxon>Gnathostomatomorpha</taxon>
        <taxon>Gnathostomatoidea</taxon>
        <taxon>Gnathostomatidae</taxon>
        <taxon>Gnathostoma</taxon>
    </lineage>
</organism>